<evidence type="ECO:0000313" key="4">
    <source>
        <dbReference type="Proteomes" id="UP000305067"/>
    </source>
</evidence>
<dbReference type="OrthoDB" id="3266451at2759"/>
<evidence type="ECO:0000256" key="2">
    <source>
        <dbReference type="SAM" id="MobiDB-lite"/>
    </source>
</evidence>
<sequence>MHNNVSPRRRWLEEKMRTLVSGEAISQIEAAPVIMGTGGVETKNNTTSGKNFHCCPTFHHRHRRVQALRAGLASKKKIIPGNESSENEAGKIAHHHTTYAVSTRTTKPHEETKEAKNWVTLHEGEIQTVPMQSVTQPRAQKSVRLWLAPVVGDEYTCCHYPSRCLCHAFLLRAVQIWAFSHDPSSVSIFRLHTDLPDSVPNTHPGDAACKTVKAELELAQSRLSTLNAAIRRLTSQRDHISRTFIAHRRSVLSPIARVPDNILLNIFELYLQAGANDRPNSKALSPHPVHTLRGRTPLAFVDAVTTGSGPSFQSGQPSCKSTSIESFSAPDATSKN</sequence>
<feature type="region of interest" description="Disordered" evidence="2">
    <location>
        <begin position="306"/>
        <end position="336"/>
    </location>
</feature>
<proteinExistence type="predicted"/>
<feature type="compositionally biased region" description="Low complexity" evidence="2">
    <location>
        <begin position="307"/>
        <end position="318"/>
    </location>
</feature>
<feature type="compositionally biased region" description="Polar residues" evidence="2">
    <location>
        <begin position="319"/>
        <end position="336"/>
    </location>
</feature>
<name>A0A5C3QE28_9AGAR</name>
<protein>
    <submittedName>
        <fullName evidence="3">Uncharacterized protein</fullName>
    </submittedName>
</protein>
<accession>A0A5C3QE28</accession>
<evidence type="ECO:0000313" key="3">
    <source>
        <dbReference type="EMBL" id="TFL00325.1"/>
    </source>
</evidence>
<gene>
    <name evidence="3" type="ORF">BDV98DRAFT_583567</name>
</gene>
<reference evidence="3 4" key="1">
    <citation type="journal article" date="2019" name="Nat. Ecol. Evol.">
        <title>Megaphylogeny resolves global patterns of mushroom evolution.</title>
        <authorList>
            <person name="Varga T."/>
            <person name="Krizsan K."/>
            <person name="Foldi C."/>
            <person name="Dima B."/>
            <person name="Sanchez-Garcia M."/>
            <person name="Sanchez-Ramirez S."/>
            <person name="Szollosi G.J."/>
            <person name="Szarkandi J.G."/>
            <person name="Papp V."/>
            <person name="Albert L."/>
            <person name="Andreopoulos W."/>
            <person name="Angelini C."/>
            <person name="Antonin V."/>
            <person name="Barry K.W."/>
            <person name="Bougher N.L."/>
            <person name="Buchanan P."/>
            <person name="Buyck B."/>
            <person name="Bense V."/>
            <person name="Catcheside P."/>
            <person name="Chovatia M."/>
            <person name="Cooper J."/>
            <person name="Damon W."/>
            <person name="Desjardin D."/>
            <person name="Finy P."/>
            <person name="Geml J."/>
            <person name="Haridas S."/>
            <person name="Hughes K."/>
            <person name="Justo A."/>
            <person name="Karasinski D."/>
            <person name="Kautmanova I."/>
            <person name="Kiss B."/>
            <person name="Kocsube S."/>
            <person name="Kotiranta H."/>
            <person name="LaButti K.M."/>
            <person name="Lechner B.E."/>
            <person name="Liimatainen K."/>
            <person name="Lipzen A."/>
            <person name="Lukacs Z."/>
            <person name="Mihaltcheva S."/>
            <person name="Morgado L.N."/>
            <person name="Niskanen T."/>
            <person name="Noordeloos M.E."/>
            <person name="Ohm R.A."/>
            <person name="Ortiz-Santana B."/>
            <person name="Ovrebo C."/>
            <person name="Racz N."/>
            <person name="Riley R."/>
            <person name="Savchenko A."/>
            <person name="Shiryaev A."/>
            <person name="Soop K."/>
            <person name="Spirin V."/>
            <person name="Szebenyi C."/>
            <person name="Tomsovsky M."/>
            <person name="Tulloss R.E."/>
            <person name="Uehling J."/>
            <person name="Grigoriev I.V."/>
            <person name="Vagvolgyi C."/>
            <person name="Papp T."/>
            <person name="Martin F.M."/>
            <person name="Miettinen O."/>
            <person name="Hibbett D.S."/>
            <person name="Nagy L.G."/>
        </authorList>
    </citation>
    <scope>NUCLEOTIDE SEQUENCE [LARGE SCALE GENOMIC DNA]</scope>
    <source>
        <strain evidence="3 4">CBS 309.79</strain>
    </source>
</reference>
<evidence type="ECO:0000256" key="1">
    <source>
        <dbReference type="SAM" id="Coils"/>
    </source>
</evidence>
<keyword evidence="1" id="KW-0175">Coiled coil</keyword>
<keyword evidence="4" id="KW-1185">Reference proteome</keyword>
<dbReference type="AlphaFoldDB" id="A0A5C3QE28"/>
<dbReference type="Proteomes" id="UP000305067">
    <property type="component" value="Unassembled WGS sequence"/>
</dbReference>
<dbReference type="EMBL" id="ML178829">
    <property type="protein sequence ID" value="TFL00325.1"/>
    <property type="molecule type" value="Genomic_DNA"/>
</dbReference>
<feature type="coiled-coil region" evidence="1">
    <location>
        <begin position="209"/>
        <end position="236"/>
    </location>
</feature>
<organism evidence="3 4">
    <name type="scientific">Pterulicium gracile</name>
    <dbReference type="NCBI Taxonomy" id="1884261"/>
    <lineage>
        <taxon>Eukaryota</taxon>
        <taxon>Fungi</taxon>
        <taxon>Dikarya</taxon>
        <taxon>Basidiomycota</taxon>
        <taxon>Agaricomycotina</taxon>
        <taxon>Agaricomycetes</taxon>
        <taxon>Agaricomycetidae</taxon>
        <taxon>Agaricales</taxon>
        <taxon>Pleurotineae</taxon>
        <taxon>Pterulaceae</taxon>
        <taxon>Pterulicium</taxon>
    </lineage>
</organism>